<dbReference type="Pfam" id="PF09286">
    <property type="entry name" value="Pro-kuma_activ"/>
    <property type="match status" value="1"/>
</dbReference>
<dbReference type="AlphaFoldDB" id="A0A420XW70"/>
<comment type="caution">
    <text evidence="4">The sequence shown here is derived from an EMBL/GenBank/DDBJ whole genome shotgun (WGS) entry which is preliminary data.</text>
</comment>
<feature type="chain" id="PRO_5019272400" description="Peptidase S53 activation domain-containing protein" evidence="2">
    <location>
        <begin position="19"/>
        <end position="117"/>
    </location>
</feature>
<evidence type="ECO:0000313" key="5">
    <source>
        <dbReference type="Proteomes" id="UP000275385"/>
    </source>
</evidence>
<dbReference type="Proteomes" id="UP000275385">
    <property type="component" value="Unassembled WGS sequence"/>
</dbReference>
<proteinExistence type="predicted"/>
<reference evidence="4 5" key="1">
    <citation type="submission" date="2018-08" db="EMBL/GenBank/DDBJ databases">
        <title>Draft genome of the lignicolous fungus Coniochaeta pulveracea.</title>
        <authorList>
            <person name="Borstlap C.J."/>
            <person name="De Witt R.N."/>
            <person name="Botha A."/>
            <person name="Volschenk H."/>
        </authorList>
    </citation>
    <scope>NUCLEOTIDE SEQUENCE [LARGE SCALE GENOMIC DNA]</scope>
    <source>
        <strain evidence="4 5">CAB683</strain>
    </source>
</reference>
<evidence type="ECO:0000313" key="4">
    <source>
        <dbReference type="EMBL" id="RKU39914.1"/>
    </source>
</evidence>
<evidence type="ECO:0000259" key="3">
    <source>
        <dbReference type="Pfam" id="PF09286"/>
    </source>
</evidence>
<accession>A0A420XW70</accession>
<feature type="region of interest" description="Disordered" evidence="1">
    <location>
        <begin position="69"/>
        <end position="93"/>
    </location>
</feature>
<keyword evidence="2" id="KW-0732">Signal</keyword>
<dbReference type="EMBL" id="QVQW01000133">
    <property type="protein sequence ID" value="RKU39914.1"/>
    <property type="molecule type" value="Genomic_DNA"/>
</dbReference>
<organism evidence="4 5">
    <name type="scientific">Coniochaeta pulveracea</name>
    <dbReference type="NCBI Taxonomy" id="177199"/>
    <lineage>
        <taxon>Eukaryota</taxon>
        <taxon>Fungi</taxon>
        <taxon>Dikarya</taxon>
        <taxon>Ascomycota</taxon>
        <taxon>Pezizomycotina</taxon>
        <taxon>Sordariomycetes</taxon>
        <taxon>Sordariomycetidae</taxon>
        <taxon>Coniochaetales</taxon>
        <taxon>Coniochaetaceae</taxon>
        <taxon>Coniochaeta</taxon>
    </lineage>
</organism>
<gene>
    <name evidence="4" type="ORF">DL546_001933</name>
</gene>
<sequence>MLLLSALALAGLPIVTLAAANAVAIEDKTDLPVGWRLHDQAHDSDTLTIFLALKQPRLQELKTQLTQSNTLRKRDAAGHASVQDIQGFREPDGNAMPSVLEWLDSHGVQERQTYDGW</sequence>
<dbReference type="GO" id="GO:0008236">
    <property type="term" value="F:serine-type peptidase activity"/>
    <property type="evidence" value="ECO:0007669"/>
    <property type="project" value="InterPro"/>
</dbReference>
<feature type="non-terminal residue" evidence="4">
    <location>
        <position position="117"/>
    </location>
</feature>
<feature type="domain" description="Peptidase S53 activation" evidence="3">
    <location>
        <begin position="34"/>
        <end position="112"/>
    </location>
</feature>
<dbReference type="OrthoDB" id="2919105at2759"/>
<keyword evidence="5" id="KW-1185">Reference proteome</keyword>
<dbReference type="STRING" id="177199.A0A420XW70"/>
<feature type="signal peptide" evidence="2">
    <location>
        <begin position="1"/>
        <end position="18"/>
    </location>
</feature>
<evidence type="ECO:0000256" key="2">
    <source>
        <dbReference type="SAM" id="SignalP"/>
    </source>
</evidence>
<name>A0A420XW70_9PEZI</name>
<dbReference type="SUPFAM" id="SSF54897">
    <property type="entry name" value="Protease propeptides/inhibitors"/>
    <property type="match status" value="1"/>
</dbReference>
<evidence type="ECO:0000256" key="1">
    <source>
        <dbReference type="SAM" id="MobiDB-lite"/>
    </source>
</evidence>
<protein>
    <recommendedName>
        <fullName evidence="3">Peptidase S53 activation domain-containing protein</fullName>
    </recommendedName>
</protein>
<dbReference type="InterPro" id="IPR015366">
    <property type="entry name" value="S53_propep"/>
</dbReference>